<sequence>MDASRKRARTGSTSAEDRLSALPDALIHTIMSFLKAHQVVQTCVLAKRWTHLWRSVPNLDIDLPEFNCKINKDDRATIVARYEKFVDFADYLLVHRHQDGTFLDTFRLQVDSRHQLRPEDAGRWVRRGLKCSPRVLHVQNVLNYGYKYNTVPLELWSGPPSSCRLTKLHLCGVLLNCSFTEQISSVCDVLEEMELKSCEIKFQKITSPSLKCLIIHRCYARCESKLIITAPHLASLHLNICEDYGFKVLVLNEMLSLVKASIYSGISSPGDVVLLSSLSNVTSLELLGFHKQLLLDEEPVEFPAFKNLTTLLVDDCQLGDKFLLLRHFLQNSPNLERLIVKCCQFSKGSNKGKGKARSKKSSQCQDAVQFSCWKLKYTEITYEDNDNIGPLVKVLLDVSDRLLKNTITLTKVGASV</sequence>
<protein>
    <submittedName>
        <fullName evidence="1">Uncharacterized protein</fullName>
    </submittedName>
</protein>
<dbReference type="EnsemblPlants" id="AVESA.00010b.r2.2AG0222460.1">
    <property type="protein sequence ID" value="AVESA.00010b.r2.2AG0222460.1.CDS"/>
    <property type="gene ID" value="AVESA.00010b.r2.2AG0222460"/>
</dbReference>
<reference evidence="1" key="2">
    <citation type="submission" date="2025-09" db="UniProtKB">
        <authorList>
            <consortium name="EnsemblPlants"/>
        </authorList>
    </citation>
    <scope>IDENTIFICATION</scope>
</reference>
<evidence type="ECO:0000313" key="2">
    <source>
        <dbReference type="Proteomes" id="UP001732700"/>
    </source>
</evidence>
<reference evidence="1" key="1">
    <citation type="submission" date="2021-05" db="EMBL/GenBank/DDBJ databases">
        <authorList>
            <person name="Scholz U."/>
            <person name="Mascher M."/>
            <person name="Fiebig A."/>
        </authorList>
    </citation>
    <scope>NUCLEOTIDE SEQUENCE [LARGE SCALE GENOMIC DNA]</scope>
</reference>
<keyword evidence="2" id="KW-1185">Reference proteome</keyword>
<dbReference type="Proteomes" id="UP001732700">
    <property type="component" value="Chromosome 2A"/>
</dbReference>
<organism evidence="1 2">
    <name type="scientific">Avena sativa</name>
    <name type="common">Oat</name>
    <dbReference type="NCBI Taxonomy" id="4498"/>
    <lineage>
        <taxon>Eukaryota</taxon>
        <taxon>Viridiplantae</taxon>
        <taxon>Streptophyta</taxon>
        <taxon>Embryophyta</taxon>
        <taxon>Tracheophyta</taxon>
        <taxon>Spermatophyta</taxon>
        <taxon>Magnoliopsida</taxon>
        <taxon>Liliopsida</taxon>
        <taxon>Poales</taxon>
        <taxon>Poaceae</taxon>
        <taxon>BOP clade</taxon>
        <taxon>Pooideae</taxon>
        <taxon>Poodae</taxon>
        <taxon>Poeae</taxon>
        <taxon>Poeae Chloroplast Group 1 (Aveneae type)</taxon>
        <taxon>Aveninae</taxon>
        <taxon>Avena</taxon>
    </lineage>
</organism>
<name>A0ACD5UBN8_AVESA</name>
<evidence type="ECO:0000313" key="1">
    <source>
        <dbReference type="EnsemblPlants" id="AVESA.00010b.r2.2AG0222460.1.CDS"/>
    </source>
</evidence>
<accession>A0ACD5UBN8</accession>
<proteinExistence type="predicted"/>